<feature type="compositionally biased region" description="Basic and acidic residues" evidence="6">
    <location>
        <begin position="232"/>
        <end position="244"/>
    </location>
</feature>
<feature type="region of interest" description="Disordered" evidence="6">
    <location>
        <begin position="461"/>
        <end position="481"/>
    </location>
</feature>
<sequence>MSLEGALGWYQSRIGQYDKNSWENTIEQRILQGLSYTARKSTKIKAELIDVDLVRGSAFPKAKPEYSLWLAGFHGITRLLLIPFYRKWWIKETSLLGYRCVLSLYISVITCCSLILYFKNQNVLNDIPVSEVLLPLVLMFVLSVIHSQIVCTRPNCFSRSYTMSSKKERLIPVLRVSRKSKQVRQSSPLGSRGKVLVKCQKCLLTNKRGVSSITKKNQIHFKGKYLNKACRSHSEEPHQEELIKVKPRSSSENSIALGQEAFDPRKISPSSDQVFHHNQRYDNSTSSTSDDRSPQDQPRSCSHGIMKNEKIQEESDLSKDDRVQSNTHNQEMESSTHEDISNNNPKVQVSLSKESQMTSTSESNNVLSESLIENISCNPKVKLSLPLENKADGAGSEAGEESGTGDTEGWRDSDIRDSDIWSSSSNALHCCSCGTTETGNLKNQICFTFEKHLFPGYQTGSCNSSAESDAEPHRKTSQFNHTKHSNFEWRTGITSNSDDLSYSSESEGGWEDNEDPALLKPEALDWHIQGSPAAIITSPHSTVSDRVSCKIWEGSEVNKVDLSVLDISSAVISKVDCVKHTTHYLQFGICMAVVIAFIPSLYRISHSPSLVVFLDNIVSNGPEMWMCAVNDLISHFLSKLFESSCWTKLVILLSAINRVCLATGVFFLLSVAERAFKQRFLYSKHFCYLTSARRARKYELPHFRLNKVRNIKTWLSVRSCLKKRGPQRSVDVIVSATFMFTLILVSYLCYELLKEEENSQYSLYNFELFVWCFTISIYLIRFMTLGAMINKKYSNLSVLITEQINMYLHMEQKPQKKEELMLANNVLKLVSVLLKELESPFKISGISANPLLYNITRFVVLSACSGVLSDLLGFKLKLHKIKYKE</sequence>
<keyword evidence="10" id="KW-1185">Reference proteome</keyword>
<dbReference type="AlphaFoldDB" id="A0AAV2PN53"/>
<protein>
    <recommendedName>
        <fullName evidence="8">PHTF1/2 N-terminal domain-containing protein</fullName>
    </recommendedName>
</protein>
<dbReference type="PANTHER" id="PTHR12680:SF6">
    <property type="entry name" value="PROTEIN PHTF"/>
    <property type="match status" value="1"/>
</dbReference>
<feature type="compositionally biased region" description="Basic and acidic residues" evidence="6">
    <location>
        <begin position="330"/>
        <end position="340"/>
    </location>
</feature>
<dbReference type="Proteomes" id="UP001497623">
    <property type="component" value="Unassembled WGS sequence"/>
</dbReference>
<dbReference type="GO" id="GO:0005783">
    <property type="term" value="C:endoplasmic reticulum"/>
    <property type="evidence" value="ECO:0007669"/>
    <property type="project" value="InterPro"/>
</dbReference>
<evidence type="ECO:0000256" key="1">
    <source>
        <dbReference type="ARBA" id="ARBA00004141"/>
    </source>
</evidence>
<evidence type="ECO:0000256" key="6">
    <source>
        <dbReference type="SAM" id="MobiDB-lite"/>
    </source>
</evidence>
<keyword evidence="3 7" id="KW-1133">Transmembrane helix</keyword>
<dbReference type="GO" id="GO:0016020">
    <property type="term" value="C:membrane"/>
    <property type="evidence" value="ECO:0007669"/>
    <property type="project" value="UniProtKB-SubCell"/>
</dbReference>
<comment type="caution">
    <text evidence="9">The sequence shown here is derived from an EMBL/GenBank/DDBJ whole genome shotgun (WGS) entry which is preliminary data.</text>
</comment>
<evidence type="ECO:0000256" key="4">
    <source>
        <dbReference type="ARBA" id="ARBA00023136"/>
    </source>
</evidence>
<proteinExistence type="predicted"/>
<feature type="transmembrane region" description="Helical" evidence="7">
    <location>
        <begin position="132"/>
        <end position="151"/>
    </location>
</feature>
<evidence type="ECO:0000256" key="7">
    <source>
        <dbReference type="SAM" id="Phobius"/>
    </source>
</evidence>
<feature type="domain" description="PHTF1/2 N-terminal" evidence="8">
    <location>
        <begin position="2"/>
        <end position="153"/>
    </location>
</feature>
<feature type="region of interest" description="Disordered" evidence="6">
    <location>
        <begin position="280"/>
        <end position="365"/>
    </location>
</feature>
<accession>A0AAV2PN53</accession>
<evidence type="ECO:0000256" key="3">
    <source>
        <dbReference type="ARBA" id="ARBA00022989"/>
    </source>
</evidence>
<dbReference type="InterPro" id="IPR021980">
    <property type="entry name" value="PHTF1/2_N"/>
</dbReference>
<feature type="region of interest" description="Disordered" evidence="6">
    <location>
        <begin position="232"/>
        <end position="252"/>
    </location>
</feature>
<evidence type="ECO:0000313" key="10">
    <source>
        <dbReference type="Proteomes" id="UP001497623"/>
    </source>
</evidence>
<feature type="transmembrane region" description="Helical" evidence="7">
    <location>
        <begin position="584"/>
        <end position="602"/>
    </location>
</feature>
<name>A0AAV2PN53_MEGNR</name>
<evidence type="ECO:0000256" key="2">
    <source>
        <dbReference type="ARBA" id="ARBA00022692"/>
    </source>
</evidence>
<dbReference type="Pfam" id="PF12129">
    <property type="entry name" value="PHTF1-2_N"/>
    <property type="match status" value="1"/>
</dbReference>
<feature type="non-terminal residue" evidence="9">
    <location>
        <position position="885"/>
    </location>
</feature>
<dbReference type="PANTHER" id="PTHR12680">
    <property type="entry name" value="PUTATIVE HOMEODOMAIN TRANSCRIPTION FACTOR PHTF"/>
    <property type="match status" value="1"/>
</dbReference>
<evidence type="ECO:0000313" key="9">
    <source>
        <dbReference type="EMBL" id="CAL4061126.1"/>
    </source>
</evidence>
<keyword evidence="5" id="KW-0325">Glycoprotein</keyword>
<feature type="region of interest" description="Disordered" evidence="6">
    <location>
        <begin position="391"/>
        <end position="415"/>
    </location>
</feature>
<feature type="transmembrane region" description="Helical" evidence="7">
    <location>
        <begin position="649"/>
        <end position="672"/>
    </location>
</feature>
<keyword evidence="4 7" id="KW-0472">Membrane</keyword>
<feature type="transmembrane region" description="Helical" evidence="7">
    <location>
        <begin position="730"/>
        <end position="748"/>
    </location>
</feature>
<feature type="compositionally biased region" description="Basic and acidic residues" evidence="6">
    <location>
        <begin position="306"/>
        <end position="323"/>
    </location>
</feature>
<keyword evidence="2 7" id="KW-0812">Transmembrane</keyword>
<evidence type="ECO:0000259" key="8">
    <source>
        <dbReference type="Pfam" id="PF12129"/>
    </source>
</evidence>
<feature type="transmembrane region" description="Helical" evidence="7">
    <location>
        <begin position="96"/>
        <end position="117"/>
    </location>
</feature>
<reference evidence="9 10" key="1">
    <citation type="submission" date="2024-05" db="EMBL/GenBank/DDBJ databases">
        <authorList>
            <person name="Wallberg A."/>
        </authorList>
    </citation>
    <scope>NUCLEOTIDE SEQUENCE [LARGE SCALE GENOMIC DNA]</scope>
</reference>
<gene>
    <name evidence="9" type="ORF">MNOR_LOCUS1876</name>
</gene>
<feature type="transmembrane region" description="Helical" evidence="7">
    <location>
        <begin position="768"/>
        <end position="789"/>
    </location>
</feature>
<dbReference type="EMBL" id="CAXKWB010000535">
    <property type="protein sequence ID" value="CAL4061126.1"/>
    <property type="molecule type" value="Genomic_DNA"/>
</dbReference>
<feature type="compositionally biased region" description="Polar residues" evidence="6">
    <location>
        <begin position="341"/>
        <end position="365"/>
    </location>
</feature>
<evidence type="ECO:0000256" key="5">
    <source>
        <dbReference type="ARBA" id="ARBA00023180"/>
    </source>
</evidence>
<comment type="subcellular location">
    <subcellularLocation>
        <location evidence="1">Membrane</location>
        <topology evidence="1">Multi-pass membrane protein</topology>
    </subcellularLocation>
</comment>
<organism evidence="9 10">
    <name type="scientific">Meganyctiphanes norvegica</name>
    <name type="common">Northern krill</name>
    <name type="synonym">Thysanopoda norvegica</name>
    <dbReference type="NCBI Taxonomy" id="48144"/>
    <lineage>
        <taxon>Eukaryota</taxon>
        <taxon>Metazoa</taxon>
        <taxon>Ecdysozoa</taxon>
        <taxon>Arthropoda</taxon>
        <taxon>Crustacea</taxon>
        <taxon>Multicrustacea</taxon>
        <taxon>Malacostraca</taxon>
        <taxon>Eumalacostraca</taxon>
        <taxon>Eucarida</taxon>
        <taxon>Euphausiacea</taxon>
        <taxon>Euphausiidae</taxon>
        <taxon>Meganyctiphanes</taxon>
    </lineage>
</organism>
<dbReference type="InterPro" id="IPR039775">
    <property type="entry name" value="PHTF1/2"/>
</dbReference>